<dbReference type="EMBL" id="JAHCVJ010000007">
    <property type="protein sequence ID" value="MBT0665836.1"/>
    <property type="molecule type" value="Genomic_DNA"/>
</dbReference>
<gene>
    <name evidence="2" type="ORF">KI809_16115</name>
</gene>
<dbReference type="InterPro" id="IPR006674">
    <property type="entry name" value="HD_domain"/>
</dbReference>
<dbReference type="AlphaFoldDB" id="A0AAW4L4B2"/>
<dbReference type="InterPro" id="IPR003607">
    <property type="entry name" value="HD/PDEase_dom"/>
</dbReference>
<evidence type="ECO:0000313" key="3">
    <source>
        <dbReference type="Proteomes" id="UP000811899"/>
    </source>
</evidence>
<dbReference type="InterPro" id="IPR051094">
    <property type="entry name" value="Diverse_Catalytic_Enzymes"/>
</dbReference>
<name>A0AAW4L4B2_9BACT</name>
<evidence type="ECO:0000259" key="1">
    <source>
        <dbReference type="Pfam" id="PF01966"/>
    </source>
</evidence>
<dbReference type="InterPro" id="IPR006675">
    <property type="entry name" value="HDIG_dom"/>
</dbReference>
<dbReference type="PANTHER" id="PTHR35795:SF1">
    <property type="entry name" value="BIS(5'-NUCLEOSYL)-TETRAPHOSPHATASE, SYMMETRICAL"/>
    <property type="match status" value="1"/>
</dbReference>
<dbReference type="Gene3D" id="1.10.3210.10">
    <property type="entry name" value="Hypothetical protein af1432"/>
    <property type="match status" value="1"/>
</dbReference>
<dbReference type="SUPFAM" id="SSF109604">
    <property type="entry name" value="HD-domain/PDEase-like"/>
    <property type="match status" value="1"/>
</dbReference>
<dbReference type="Proteomes" id="UP000811899">
    <property type="component" value="Unassembled WGS sequence"/>
</dbReference>
<accession>A0AAW4L4B2</accession>
<sequence>MNPYTLIEKYFPDSNARTIILEHSRLVAHKALRIAQCLAAEIDLEFVEQAALLHDIGVCRISAPDIGCHGADNYLCHGIHGRAILEAEGFPRHALVCERHIGVGLTADEILTRNLPLPARAMGPTCIEEEIISYADLFYSKTPGKLTTEKSVEQVRSGLARFGAEKLVIFDQWLERFGNPCLPCG</sequence>
<comment type="caution">
    <text evidence="2">The sequence shown here is derived from an EMBL/GenBank/DDBJ whole genome shotgun (WGS) entry which is preliminary data.</text>
</comment>
<keyword evidence="3" id="KW-1185">Reference proteome</keyword>
<dbReference type="NCBIfam" id="TIGR00277">
    <property type="entry name" value="HDIG"/>
    <property type="match status" value="1"/>
</dbReference>
<dbReference type="Pfam" id="PF01966">
    <property type="entry name" value="HD"/>
    <property type="match status" value="1"/>
</dbReference>
<evidence type="ECO:0000313" key="2">
    <source>
        <dbReference type="EMBL" id="MBT0665836.1"/>
    </source>
</evidence>
<dbReference type="CDD" id="cd00077">
    <property type="entry name" value="HDc"/>
    <property type="match status" value="1"/>
</dbReference>
<dbReference type="PANTHER" id="PTHR35795">
    <property type="entry name" value="SLR1885 PROTEIN"/>
    <property type="match status" value="1"/>
</dbReference>
<organism evidence="2 3">
    <name type="scientific">Geoanaerobacter pelophilus</name>
    <dbReference type="NCBI Taxonomy" id="60036"/>
    <lineage>
        <taxon>Bacteria</taxon>
        <taxon>Pseudomonadati</taxon>
        <taxon>Thermodesulfobacteriota</taxon>
        <taxon>Desulfuromonadia</taxon>
        <taxon>Geobacterales</taxon>
        <taxon>Geobacteraceae</taxon>
        <taxon>Geoanaerobacter</taxon>
    </lineage>
</organism>
<protein>
    <submittedName>
        <fullName evidence="2">HD domain-containing protein</fullName>
    </submittedName>
</protein>
<proteinExistence type="predicted"/>
<reference evidence="2 3" key="1">
    <citation type="submission" date="2021-05" db="EMBL/GenBank/DDBJ databases">
        <title>The draft genome of Geobacter pelophilus DSM 12255.</title>
        <authorList>
            <person name="Xu Z."/>
            <person name="Masuda Y."/>
            <person name="Itoh H."/>
            <person name="Senoo K."/>
        </authorList>
    </citation>
    <scope>NUCLEOTIDE SEQUENCE [LARGE SCALE GENOMIC DNA]</scope>
    <source>
        <strain evidence="2 3">DSM 12255</strain>
    </source>
</reference>
<feature type="domain" description="HD" evidence="1">
    <location>
        <begin position="21"/>
        <end position="137"/>
    </location>
</feature>